<dbReference type="CDD" id="cd00082">
    <property type="entry name" value="HisKA"/>
    <property type="match status" value="1"/>
</dbReference>
<feature type="transmembrane region" description="Helical" evidence="15">
    <location>
        <begin position="28"/>
        <end position="47"/>
    </location>
</feature>
<evidence type="ECO:0000256" key="2">
    <source>
        <dbReference type="ARBA" id="ARBA00004236"/>
    </source>
</evidence>
<evidence type="ECO:0000256" key="7">
    <source>
        <dbReference type="ARBA" id="ARBA00022741"/>
    </source>
</evidence>
<dbReference type="SUPFAM" id="SSF55785">
    <property type="entry name" value="PYP-like sensor domain (PAS domain)"/>
    <property type="match status" value="1"/>
</dbReference>
<dbReference type="InterPro" id="IPR004358">
    <property type="entry name" value="Sig_transdc_His_kin-like_C"/>
</dbReference>
<evidence type="ECO:0000259" key="16">
    <source>
        <dbReference type="PROSITE" id="PS50109"/>
    </source>
</evidence>
<evidence type="ECO:0000256" key="11">
    <source>
        <dbReference type="ARBA" id="ARBA00023012"/>
    </source>
</evidence>
<evidence type="ECO:0000256" key="14">
    <source>
        <dbReference type="SAM" id="MobiDB-lite"/>
    </source>
</evidence>
<evidence type="ECO:0000256" key="4">
    <source>
        <dbReference type="ARBA" id="ARBA00022553"/>
    </source>
</evidence>
<keyword evidence="8" id="KW-0418">Kinase</keyword>
<dbReference type="InterPro" id="IPR005467">
    <property type="entry name" value="His_kinase_dom"/>
</dbReference>
<keyword evidence="4" id="KW-0597">Phosphoprotein</keyword>
<dbReference type="InterPro" id="IPR036097">
    <property type="entry name" value="HisK_dim/P_sf"/>
</dbReference>
<evidence type="ECO:0000256" key="9">
    <source>
        <dbReference type="ARBA" id="ARBA00022840"/>
    </source>
</evidence>
<evidence type="ECO:0000256" key="1">
    <source>
        <dbReference type="ARBA" id="ARBA00000085"/>
    </source>
</evidence>
<comment type="catalytic activity">
    <reaction evidence="1">
        <text>ATP + protein L-histidine = ADP + protein N-phospho-L-histidine.</text>
        <dbReference type="EC" id="2.7.13.3"/>
    </reaction>
</comment>
<evidence type="ECO:0000256" key="8">
    <source>
        <dbReference type="ARBA" id="ARBA00022777"/>
    </source>
</evidence>
<evidence type="ECO:0000259" key="17">
    <source>
        <dbReference type="PROSITE" id="PS50839"/>
    </source>
</evidence>
<dbReference type="SMART" id="SM00388">
    <property type="entry name" value="HisKA"/>
    <property type="match status" value="1"/>
</dbReference>
<dbReference type="InterPro" id="IPR035965">
    <property type="entry name" value="PAS-like_dom_sf"/>
</dbReference>
<comment type="subcellular location">
    <subcellularLocation>
        <location evidence="2">Cell membrane</location>
    </subcellularLocation>
</comment>
<keyword evidence="5" id="KW-0808">Transferase</keyword>
<keyword evidence="10 15" id="KW-1133">Transmembrane helix</keyword>
<evidence type="ECO:0000256" key="10">
    <source>
        <dbReference type="ARBA" id="ARBA00022989"/>
    </source>
</evidence>
<keyword evidence="11" id="KW-0902">Two-component regulatory system</keyword>
<dbReference type="InterPro" id="IPR006189">
    <property type="entry name" value="CHASE_dom"/>
</dbReference>
<sequence length="749" mass="79312">MTSPTDEPSGTHHRAGERPERARVGAQGALLAATVAVLGVVLSVLIAEGLRDVEQHGVDRAMDRQNAIARTAVAAEIRRYTDTARQVAASLGALENLDATRFFAIAATLPRENLPGATGLSVVVPATTAQIPAVQQSWRSRGQPTLTLTAVPDAPKHYFQVLNRRLDGTEPQVGRDFAAAPEPIAAMEAARLSGDLAVSDAYVLLRDRNLPTVRRQLSVALVAPIYRSTTAARRFVGWVHLGVHGHDFLSMTLREASQGLVGVSLAAAGTGGSTTRIATLSGSAGNDSGTIVERTARLAVGQQMWHLRIWSSTSAAALLGVDVYLDETALLTGVGVSLLLALLVYVLASGRARARAQVAAATAELRRTERSTRQQAVLLQAVLNGVEDGIAVADADGSLVLLNPSAQATLAVPGSGDPDDRQQYGIYRVDGITPYPAEELPLRRALAGAACTDEFVVRNPARPDGVRVQVSAQPLDLGFDRHGALAVARDVTALRAYEADLVAFAGIAAHDLKAPLANVVGYLELAEDDLAEVRVLGRQPRAVTTALDHLTRVRTGTERMRRLIDDLLAYATARDAKLQLTDVDLTALVTEVLPLLVRPDRVNTPHLVVRPLPVVRGDGALIRQLLTNLLGNAVKYTPPDETPRIAVRARPVSGAEGWIRIEIADHGIGIPSGQHAQIFHGFHRAHVGSGYPGTGLGLAICHRIVERHGGTIGAADNSGGGTVFWFTLPLATEGRTSAPEAPDLVGARS</sequence>
<accession>A0ABP6SQ97</accession>
<dbReference type="PROSITE" id="PS50109">
    <property type="entry name" value="HIS_KIN"/>
    <property type="match status" value="1"/>
</dbReference>
<protein>
    <recommendedName>
        <fullName evidence="13">Sensor-like histidine kinase SenX3</fullName>
        <ecNumber evidence="3">2.7.13.3</ecNumber>
    </recommendedName>
</protein>
<dbReference type="Pfam" id="PF00512">
    <property type="entry name" value="HisKA"/>
    <property type="match status" value="1"/>
</dbReference>
<dbReference type="InterPro" id="IPR036890">
    <property type="entry name" value="HATPase_C_sf"/>
</dbReference>
<evidence type="ECO:0000256" key="12">
    <source>
        <dbReference type="ARBA" id="ARBA00023136"/>
    </source>
</evidence>
<dbReference type="Gene3D" id="3.30.565.10">
    <property type="entry name" value="Histidine kinase-like ATPase, C-terminal domain"/>
    <property type="match status" value="1"/>
</dbReference>
<keyword evidence="12 15" id="KW-0472">Membrane</keyword>
<organism evidence="18 19">
    <name type="scientific">Cryptosporangium minutisporangium</name>
    <dbReference type="NCBI Taxonomy" id="113569"/>
    <lineage>
        <taxon>Bacteria</taxon>
        <taxon>Bacillati</taxon>
        <taxon>Actinomycetota</taxon>
        <taxon>Actinomycetes</taxon>
        <taxon>Cryptosporangiales</taxon>
        <taxon>Cryptosporangiaceae</taxon>
        <taxon>Cryptosporangium</taxon>
    </lineage>
</organism>
<feature type="domain" description="Histidine kinase" evidence="16">
    <location>
        <begin position="507"/>
        <end position="732"/>
    </location>
</feature>
<dbReference type="InterPro" id="IPR003594">
    <property type="entry name" value="HATPase_dom"/>
</dbReference>
<feature type="domain" description="CHASE" evidence="17">
    <location>
        <begin position="152"/>
        <end position="257"/>
    </location>
</feature>
<dbReference type="RefSeq" id="WP_345726093.1">
    <property type="nucleotide sequence ID" value="NZ_BAAAYN010000002.1"/>
</dbReference>
<keyword evidence="19" id="KW-1185">Reference proteome</keyword>
<evidence type="ECO:0000313" key="18">
    <source>
        <dbReference type="EMBL" id="GAA3382200.1"/>
    </source>
</evidence>
<keyword evidence="6 15" id="KW-0812">Transmembrane</keyword>
<reference evidence="19" key="1">
    <citation type="journal article" date="2019" name="Int. J. Syst. Evol. Microbiol.">
        <title>The Global Catalogue of Microorganisms (GCM) 10K type strain sequencing project: providing services to taxonomists for standard genome sequencing and annotation.</title>
        <authorList>
            <consortium name="The Broad Institute Genomics Platform"/>
            <consortium name="The Broad Institute Genome Sequencing Center for Infectious Disease"/>
            <person name="Wu L."/>
            <person name="Ma J."/>
        </authorList>
    </citation>
    <scope>NUCLEOTIDE SEQUENCE [LARGE SCALE GENOMIC DNA]</scope>
    <source>
        <strain evidence="19">JCM 9458</strain>
    </source>
</reference>
<gene>
    <name evidence="18" type="ORF">GCM10020369_03110</name>
</gene>
<dbReference type="SMART" id="SM01079">
    <property type="entry name" value="CHASE"/>
    <property type="match status" value="1"/>
</dbReference>
<dbReference type="Proteomes" id="UP001501676">
    <property type="component" value="Unassembled WGS sequence"/>
</dbReference>
<feature type="region of interest" description="Disordered" evidence="14">
    <location>
        <begin position="1"/>
        <end position="22"/>
    </location>
</feature>
<name>A0ABP6SQ97_9ACTN</name>
<dbReference type="InterPro" id="IPR042240">
    <property type="entry name" value="CHASE_sf"/>
</dbReference>
<evidence type="ECO:0000256" key="6">
    <source>
        <dbReference type="ARBA" id="ARBA00022692"/>
    </source>
</evidence>
<dbReference type="EC" id="2.7.13.3" evidence="3"/>
<evidence type="ECO:0000256" key="15">
    <source>
        <dbReference type="SAM" id="Phobius"/>
    </source>
</evidence>
<dbReference type="Gene3D" id="3.30.450.350">
    <property type="entry name" value="CHASE domain"/>
    <property type="match status" value="1"/>
</dbReference>
<dbReference type="SUPFAM" id="SSF55874">
    <property type="entry name" value="ATPase domain of HSP90 chaperone/DNA topoisomerase II/histidine kinase"/>
    <property type="match status" value="1"/>
</dbReference>
<dbReference type="Gene3D" id="3.30.450.20">
    <property type="entry name" value="PAS domain"/>
    <property type="match status" value="1"/>
</dbReference>
<dbReference type="SMART" id="SM00387">
    <property type="entry name" value="HATPase_c"/>
    <property type="match status" value="1"/>
</dbReference>
<dbReference type="PANTHER" id="PTHR42878">
    <property type="entry name" value="TWO-COMPONENT HISTIDINE KINASE"/>
    <property type="match status" value="1"/>
</dbReference>
<proteinExistence type="predicted"/>
<dbReference type="Gene3D" id="1.10.287.130">
    <property type="match status" value="1"/>
</dbReference>
<dbReference type="Pfam" id="PF02518">
    <property type="entry name" value="HATPase_c"/>
    <property type="match status" value="1"/>
</dbReference>
<evidence type="ECO:0000313" key="19">
    <source>
        <dbReference type="Proteomes" id="UP001501676"/>
    </source>
</evidence>
<dbReference type="PROSITE" id="PS50839">
    <property type="entry name" value="CHASE"/>
    <property type="match status" value="1"/>
</dbReference>
<evidence type="ECO:0000256" key="5">
    <source>
        <dbReference type="ARBA" id="ARBA00022679"/>
    </source>
</evidence>
<dbReference type="InterPro" id="IPR003661">
    <property type="entry name" value="HisK_dim/P_dom"/>
</dbReference>
<keyword evidence="7" id="KW-0547">Nucleotide-binding</keyword>
<keyword evidence="9" id="KW-0067">ATP-binding</keyword>
<comment type="caution">
    <text evidence="18">The sequence shown here is derived from an EMBL/GenBank/DDBJ whole genome shotgun (WGS) entry which is preliminary data.</text>
</comment>
<dbReference type="PRINTS" id="PR00344">
    <property type="entry name" value="BCTRLSENSOR"/>
</dbReference>
<evidence type="ECO:0000256" key="3">
    <source>
        <dbReference type="ARBA" id="ARBA00012438"/>
    </source>
</evidence>
<dbReference type="SUPFAM" id="SSF47384">
    <property type="entry name" value="Homodimeric domain of signal transducing histidine kinase"/>
    <property type="match status" value="1"/>
</dbReference>
<dbReference type="InterPro" id="IPR050351">
    <property type="entry name" value="BphY/WalK/GraS-like"/>
</dbReference>
<evidence type="ECO:0000256" key="13">
    <source>
        <dbReference type="ARBA" id="ARBA00039401"/>
    </source>
</evidence>
<dbReference type="PANTHER" id="PTHR42878:SF7">
    <property type="entry name" value="SENSOR HISTIDINE KINASE GLRK"/>
    <property type="match status" value="1"/>
</dbReference>
<dbReference type="EMBL" id="BAAAYN010000002">
    <property type="protein sequence ID" value="GAA3382200.1"/>
    <property type="molecule type" value="Genomic_DNA"/>
</dbReference>
<dbReference type="Pfam" id="PF03924">
    <property type="entry name" value="CHASE"/>
    <property type="match status" value="1"/>
</dbReference>